<dbReference type="Pfam" id="PF04371">
    <property type="entry name" value="PAD_porph"/>
    <property type="match status" value="1"/>
</dbReference>
<sequence>MVRVACIQFKSSKLVNPVLEKSDNLNKAISLIRMSTLNGSNIVVLHELPEFRYFCQKEDPSFFAYSVEPRKNSFDLISGAAKKFGVVIPFSFFENDDNCYFNSVVVFDADGENLGIYRKSHIPCGPGYQEKYFFRPGNTGFKVFKTRFGNIGIGICWDQWFPEQSRILTLKNADLLVFPTAIGNEPHDPSINSLPHWRRTIKGNAAANIIPIAVANRIGKEDKITFFGNSFICDQYGKVVAKSSVSEDIIYADFDFDSIKRIRANWGLIRDRRPDLYRELTSSFCKKANLRVIAEFEEHKCCHILWPVDRHNWKNDCEDARRGYGDVVMAISKYGGEVVKIWANPKDFNDVKWLYDSYENVEVHKINYDSGWSRDTCNFLLELIFF</sequence>
<organism evidence="3 4">
    <name type="scientific">Bonamia ostreae</name>
    <dbReference type="NCBI Taxonomy" id="126728"/>
    <lineage>
        <taxon>Eukaryota</taxon>
        <taxon>Sar</taxon>
        <taxon>Rhizaria</taxon>
        <taxon>Endomyxa</taxon>
        <taxon>Ascetosporea</taxon>
        <taxon>Haplosporida</taxon>
        <taxon>Bonamia</taxon>
    </lineage>
</organism>
<dbReference type="Gene3D" id="3.60.110.10">
    <property type="entry name" value="Carbon-nitrogen hydrolase"/>
    <property type="match status" value="1"/>
</dbReference>
<gene>
    <name evidence="3" type="ORF">MHBO_002368</name>
</gene>
<dbReference type="Proteomes" id="UP001439008">
    <property type="component" value="Unassembled WGS sequence"/>
</dbReference>
<dbReference type="InterPro" id="IPR036526">
    <property type="entry name" value="C-N_Hydrolase_sf"/>
</dbReference>
<dbReference type="InterPro" id="IPR050345">
    <property type="entry name" value="Aliph_Amidase/BUP"/>
</dbReference>
<keyword evidence="1" id="KW-0378">Hydrolase</keyword>
<dbReference type="EMBL" id="JBDODL010000827">
    <property type="protein sequence ID" value="MES1920728.1"/>
    <property type="molecule type" value="Genomic_DNA"/>
</dbReference>
<dbReference type="CDD" id="cd07573">
    <property type="entry name" value="CPA"/>
    <property type="match status" value="1"/>
</dbReference>
<evidence type="ECO:0000259" key="2">
    <source>
        <dbReference type="PROSITE" id="PS50263"/>
    </source>
</evidence>
<evidence type="ECO:0000313" key="3">
    <source>
        <dbReference type="EMBL" id="MES1920728.1"/>
    </source>
</evidence>
<feature type="domain" description="CN hydrolase" evidence="2">
    <location>
        <begin position="2"/>
        <end position="256"/>
    </location>
</feature>
<dbReference type="SUPFAM" id="SSF56317">
    <property type="entry name" value="Carbon-nitrogen hydrolase"/>
    <property type="match status" value="1"/>
</dbReference>
<reference evidence="3 4" key="1">
    <citation type="journal article" date="2024" name="BMC Biol.">
        <title>Comparative genomics of Ascetosporea gives new insight into the evolutionary basis for animal parasitism in Rhizaria.</title>
        <authorList>
            <person name="Hiltunen Thoren M."/>
            <person name="Onut-Brannstrom I."/>
            <person name="Alfjorden A."/>
            <person name="Peckova H."/>
            <person name="Swords F."/>
            <person name="Hooper C."/>
            <person name="Holzer A.S."/>
            <person name="Bass D."/>
            <person name="Burki F."/>
        </authorList>
    </citation>
    <scope>NUCLEOTIDE SEQUENCE [LARGE SCALE GENOMIC DNA]</scope>
    <source>
        <strain evidence="3">20-A016</strain>
    </source>
</reference>
<dbReference type="Gene3D" id="3.75.10.10">
    <property type="entry name" value="L-arginine/glycine Amidinotransferase, Chain A"/>
    <property type="match status" value="1"/>
</dbReference>
<accession>A0ABV2AM32</accession>
<name>A0ABV2AM32_9EUKA</name>
<dbReference type="Pfam" id="PF00795">
    <property type="entry name" value="CN_hydrolase"/>
    <property type="match status" value="1"/>
</dbReference>
<protein>
    <recommendedName>
        <fullName evidence="2">CN hydrolase domain-containing protein</fullName>
    </recommendedName>
</protein>
<dbReference type="SUPFAM" id="SSF55909">
    <property type="entry name" value="Pentein"/>
    <property type="match status" value="1"/>
</dbReference>
<proteinExistence type="predicted"/>
<evidence type="ECO:0000313" key="4">
    <source>
        <dbReference type="Proteomes" id="UP001439008"/>
    </source>
</evidence>
<keyword evidence="4" id="KW-1185">Reference proteome</keyword>
<comment type="caution">
    <text evidence="3">The sequence shown here is derived from an EMBL/GenBank/DDBJ whole genome shotgun (WGS) entry which is preliminary data.</text>
</comment>
<evidence type="ECO:0000256" key="1">
    <source>
        <dbReference type="ARBA" id="ARBA00022801"/>
    </source>
</evidence>
<dbReference type="PROSITE" id="PS50263">
    <property type="entry name" value="CN_HYDROLASE"/>
    <property type="match status" value="1"/>
</dbReference>
<dbReference type="PANTHER" id="PTHR43674:SF2">
    <property type="entry name" value="BETA-UREIDOPROPIONASE"/>
    <property type="match status" value="1"/>
</dbReference>
<dbReference type="PANTHER" id="PTHR43674">
    <property type="entry name" value="NITRILASE C965.09-RELATED"/>
    <property type="match status" value="1"/>
</dbReference>
<dbReference type="InterPro" id="IPR007466">
    <property type="entry name" value="Peptidyl-Arg-deiminase_porph"/>
</dbReference>
<dbReference type="InterPro" id="IPR003010">
    <property type="entry name" value="C-N_Hydrolase"/>
</dbReference>